<keyword evidence="3" id="KW-0479">Metal-binding</keyword>
<evidence type="ECO:0000256" key="1">
    <source>
        <dbReference type="ARBA" id="ARBA00001966"/>
    </source>
</evidence>
<feature type="domain" description="ATPase BadF/BadG/BcrA/BcrD type" evidence="6">
    <location>
        <begin position="8"/>
        <end position="255"/>
    </location>
</feature>
<dbReference type="Pfam" id="PF01869">
    <property type="entry name" value="BcrAD_BadFG"/>
    <property type="match status" value="1"/>
</dbReference>
<dbReference type="InterPro" id="IPR051805">
    <property type="entry name" value="Dehydratase_Activator_Redct"/>
</dbReference>
<dbReference type="NCBIfam" id="TIGR00241">
    <property type="entry name" value="CoA_E_activ"/>
    <property type="match status" value="1"/>
</dbReference>
<comment type="subunit">
    <text evidence="2">Homodimer.</text>
</comment>
<dbReference type="Proteomes" id="UP000002068">
    <property type="component" value="Chromosome"/>
</dbReference>
<organism evidence="7 8">
    <name type="scientific">Clostridioides difficile (strain CD196)</name>
    <name type="common">Peptoclostridium difficile</name>
    <dbReference type="NCBI Taxonomy" id="645462"/>
    <lineage>
        <taxon>Bacteria</taxon>
        <taxon>Bacillati</taxon>
        <taxon>Bacillota</taxon>
        <taxon>Clostridia</taxon>
        <taxon>Peptostreptococcales</taxon>
        <taxon>Peptostreptococcaceae</taxon>
        <taxon>Clostridioides</taxon>
    </lineage>
</organism>
<keyword evidence="4" id="KW-0408">Iron</keyword>
<comment type="cofactor">
    <cofactor evidence="1">
        <name>[4Fe-4S] cluster</name>
        <dbReference type="ChEBI" id="CHEBI:49883"/>
    </cofactor>
</comment>
<accession>A0A0H3MZV9</accession>
<dbReference type="CDD" id="cd24103">
    <property type="entry name" value="ASKHA_NBD_HgdC_HadI-like"/>
    <property type="match status" value="1"/>
</dbReference>
<dbReference type="SUPFAM" id="SSF53067">
    <property type="entry name" value="Actin-like ATPase domain"/>
    <property type="match status" value="1"/>
</dbReference>
<protein>
    <submittedName>
        <fullName evidence="7">Activator of 2-hydroxyisocaproyl-CoA dehydratase</fullName>
    </submittedName>
</protein>
<dbReference type="PANTHER" id="PTHR32329:SF2">
    <property type="entry name" value="BIFUNCTIONAL PROTEIN [INCLUDES 2-HYDROXYACYL-COA DEHYDRATASE (N-TER) AND ITS ACTIVATOR DOMAIN (C_TERM)"/>
    <property type="match status" value="1"/>
</dbReference>
<evidence type="ECO:0000256" key="5">
    <source>
        <dbReference type="ARBA" id="ARBA00023014"/>
    </source>
</evidence>
<name>A0A0H3MZV9_CLODC</name>
<dbReference type="KEGG" id="cdc:CD196_0381"/>
<dbReference type="PANTHER" id="PTHR32329">
    <property type="entry name" value="BIFUNCTIONAL PROTEIN [INCLUDES 2-HYDROXYACYL-COA DEHYDRATASE (N-TER) AND ITS ACTIVATOR DOMAIN (C_TERM)-RELATED"/>
    <property type="match status" value="1"/>
</dbReference>
<dbReference type="InterPro" id="IPR043129">
    <property type="entry name" value="ATPase_NBD"/>
</dbReference>
<dbReference type="InterPro" id="IPR008275">
    <property type="entry name" value="CoA_E_activase_dom"/>
</dbReference>
<proteinExistence type="predicted"/>
<dbReference type="AlphaFoldDB" id="A0A0H3MZV9"/>
<dbReference type="Gene3D" id="3.30.420.40">
    <property type="match status" value="2"/>
</dbReference>
<dbReference type="HOGENOM" id="CLU_066597_0_0_9"/>
<reference evidence="7 8" key="1">
    <citation type="journal article" date="2009" name="Genome Biol.">
        <title>Comparative genome and phenotypic analysis of Clostridium difficile 027 strains provides insight into the evolution of a hypervirulent bacterium.</title>
        <authorList>
            <person name="Stabler R.A."/>
            <person name="He M."/>
            <person name="Dawson L."/>
            <person name="Martin M."/>
            <person name="Valiente E."/>
            <person name="Corton C."/>
            <person name="Lawley T.D."/>
            <person name="Sebaihia M."/>
            <person name="Quail M.A."/>
            <person name="Rose G."/>
            <person name="Gerding D.N."/>
            <person name="Gibert M."/>
            <person name="Popoff M.R."/>
            <person name="Parkhill J."/>
            <person name="Dougan G."/>
            <person name="Wren B.W."/>
        </authorList>
    </citation>
    <scope>NUCLEOTIDE SEQUENCE [LARGE SCALE GENOMIC DNA]</scope>
    <source>
        <strain evidence="7 8">CD196</strain>
    </source>
</reference>
<gene>
    <name evidence="7" type="primary">hadI</name>
    <name evidence="7" type="ordered locus">CD196_0381</name>
</gene>
<dbReference type="GO" id="GO:0051536">
    <property type="term" value="F:iron-sulfur cluster binding"/>
    <property type="evidence" value="ECO:0007669"/>
    <property type="project" value="UniProtKB-KW"/>
</dbReference>
<dbReference type="InterPro" id="IPR002731">
    <property type="entry name" value="ATPase_BadF"/>
</dbReference>
<dbReference type="FunFam" id="3.30.420.40:FF:000217">
    <property type="entry name" value="2-hydroxyisocaproyl-CoA dehydratase activator"/>
    <property type="match status" value="1"/>
</dbReference>
<evidence type="ECO:0000313" key="8">
    <source>
        <dbReference type="Proteomes" id="UP000002068"/>
    </source>
</evidence>
<dbReference type="GO" id="GO:0046872">
    <property type="term" value="F:metal ion binding"/>
    <property type="evidence" value="ECO:0007669"/>
    <property type="project" value="UniProtKB-KW"/>
</dbReference>
<evidence type="ECO:0000256" key="4">
    <source>
        <dbReference type="ARBA" id="ARBA00023004"/>
    </source>
</evidence>
<sequence length="269" mass="28795">MLKMYTMGLDIGSTASKGVILKNGEDIVASETISSGTGTTGPSRVLEKLYGKTGLAREDIKKVVVTGYGRMNYSDADKQISELSCHARGVNFIIPETRTIIDIGGQDAKVLKLDNNGRLLNFLMNDKCAAGTGRFLDVMAKIIEVDVSELGSISMNSQNEVSISSTCTVFAESEVISHLSENAKIEDIVAGIHTSVAKRVSSLVKRIGVQRNVVMVGGVARNSGIVRAMAREINTEIIVPDIPQLTGALGAALYAFDEAKESQKEVKNI</sequence>
<evidence type="ECO:0000256" key="3">
    <source>
        <dbReference type="ARBA" id="ARBA00022723"/>
    </source>
</evidence>
<keyword evidence="5" id="KW-0411">Iron-sulfur</keyword>
<evidence type="ECO:0000259" key="6">
    <source>
        <dbReference type="Pfam" id="PF01869"/>
    </source>
</evidence>
<evidence type="ECO:0000256" key="2">
    <source>
        <dbReference type="ARBA" id="ARBA00011738"/>
    </source>
</evidence>
<evidence type="ECO:0000313" key="7">
    <source>
        <dbReference type="EMBL" id="CBA60748.1"/>
    </source>
</evidence>
<dbReference type="EMBL" id="FN538970">
    <property type="protein sequence ID" value="CBA60748.1"/>
    <property type="molecule type" value="Genomic_DNA"/>
</dbReference>